<dbReference type="Pfam" id="PF14257">
    <property type="entry name" value="DUF4349"/>
    <property type="match status" value="1"/>
</dbReference>
<reference evidence="3 4" key="1">
    <citation type="submission" date="2020-08" db="EMBL/GenBank/DDBJ databases">
        <title>A Genomic Blueprint of the Chicken Gut Microbiome.</title>
        <authorList>
            <person name="Gilroy R."/>
            <person name="Ravi A."/>
            <person name="Getino M."/>
            <person name="Pursley I."/>
            <person name="Horton D.L."/>
            <person name="Alikhan N.-F."/>
            <person name="Baker D."/>
            <person name="Gharbi K."/>
            <person name="Hall N."/>
            <person name="Watson M."/>
            <person name="Adriaenssens E.M."/>
            <person name="Foster-Nyarko E."/>
            <person name="Jarju S."/>
            <person name="Secka A."/>
            <person name="Antonio M."/>
            <person name="Oren A."/>
            <person name="Chaudhuri R."/>
            <person name="La Ragione R.M."/>
            <person name="Hildebrand F."/>
            <person name="Pallen M.J."/>
        </authorList>
    </citation>
    <scope>NUCLEOTIDE SEQUENCE [LARGE SCALE GENOMIC DNA]</scope>
    <source>
        <strain evidence="3 4">N37</strain>
    </source>
</reference>
<dbReference type="InterPro" id="IPR025645">
    <property type="entry name" value="DUF4349"/>
</dbReference>
<proteinExistence type="predicted"/>
<evidence type="ECO:0000256" key="1">
    <source>
        <dbReference type="SAM" id="Phobius"/>
    </source>
</evidence>
<dbReference type="RefSeq" id="WP_191738694.1">
    <property type="nucleotide sequence ID" value="NZ_JACSQB010000010.1"/>
</dbReference>
<name>A0ABR8YNB1_9CLOT</name>
<organism evidence="3 4">
    <name type="scientific">Clostridium faecium</name>
    <dbReference type="NCBI Taxonomy" id="2762223"/>
    <lineage>
        <taxon>Bacteria</taxon>
        <taxon>Bacillati</taxon>
        <taxon>Bacillota</taxon>
        <taxon>Clostridia</taxon>
        <taxon>Eubacteriales</taxon>
        <taxon>Clostridiaceae</taxon>
        <taxon>Clostridium</taxon>
    </lineage>
</organism>
<dbReference type="PROSITE" id="PS51257">
    <property type="entry name" value="PROKAR_LIPOPROTEIN"/>
    <property type="match status" value="1"/>
</dbReference>
<dbReference type="EMBL" id="JACSQB010000010">
    <property type="protein sequence ID" value="MBD8045710.1"/>
    <property type="molecule type" value="Genomic_DNA"/>
</dbReference>
<gene>
    <name evidence="3" type="ORF">H9637_01400</name>
</gene>
<keyword evidence="1" id="KW-0812">Transmembrane</keyword>
<accession>A0ABR8YNB1</accession>
<evidence type="ECO:0000259" key="2">
    <source>
        <dbReference type="Pfam" id="PF14257"/>
    </source>
</evidence>
<feature type="transmembrane region" description="Helical" evidence="1">
    <location>
        <begin position="277"/>
        <end position="294"/>
    </location>
</feature>
<dbReference type="Proteomes" id="UP000627166">
    <property type="component" value="Unassembled WGS sequence"/>
</dbReference>
<sequence>MKNSMEKFLSVFLVIFISVSLFIGCESSKKAECINESFQSENLSKGNETTDIEKSDKALEDNDRKENILEGNKFINSSSKKIIKNVDITLQTTEFEKSIDEINSEINKFKGFIQSSYINGNGIDNNGNTYNRNGNITARIPSKDLDKYLAKLKTIAHVSQEGQHGEDVTLTYADNEARLKVFKTKEARLLELLKESKNVSDVIAVESELYKVRYDIESLEGQLKNLDNLIEYSTVYINIEEVEKINKEIDMNGSMHEKIINSFINSMKNLGHLMKNSIIYFVAAIPYIVVIIIIV</sequence>
<keyword evidence="4" id="KW-1185">Reference proteome</keyword>
<comment type="caution">
    <text evidence="3">The sequence shown here is derived from an EMBL/GenBank/DDBJ whole genome shotgun (WGS) entry which is preliminary data.</text>
</comment>
<keyword evidence="1" id="KW-1133">Transmembrane helix</keyword>
<feature type="domain" description="DUF4349" evidence="2">
    <location>
        <begin position="80"/>
        <end position="294"/>
    </location>
</feature>
<feature type="non-terminal residue" evidence="3">
    <location>
        <position position="295"/>
    </location>
</feature>
<protein>
    <submittedName>
        <fullName evidence="3">DUF4349 domain-containing protein</fullName>
    </submittedName>
</protein>
<evidence type="ECO:0000313" key="4">
    <source>
        <dbReference type="Proteomes" id="UP000627166"/>
    </source>
</evidence>
<evidence type="ECO:0000313" key="3">
    <source>
        <dbReference type="EMBL" id="MBD8045710.1"/>
    </source>
</evidence>
<keyword evidence="1" id="KW-0472">Membrane</keyword>